<keyword evidence="4" id="KW-1185">Reference proteome</keyword>
<keyword evidence="1" id="KW-0472">Membrane</keyword>
<dbReference type="Gene3D" id="2.60.200.20">
    <property type="match status" value="2"/>
</dbReference>
<protein>
    <submittedName>
        <fullName evidence="3">Phosphopeptide-binding protein</fullName>
    </submittedName>
</protein>
<dbReference type="SMART" id="SM00240">
    <property type="entry name" value="FHA"/>
    <property type="match status" value="2"/>
</dbReference>
<keyword evidence="1" id="KW-0812">Transmembrane</keyword>
<name>A0A5S9F568_UABAM</name>
<dbReference type="PANTHER" id="PTHR23308">
    <property type="entry name" value="NUCLEAR INHIBITOR OF PROTEIN PHOSPHATASE-1"/>
    <property type="match status" value="1"/>
</dbReference>
<gene>
    <name evidence="3" type="ORF">UABAM_03597</name>
</gene>
<dbReference type="AlphaFoldDB" id="A0A5S9F568"/>
<organism evidence="3 4">
    <name type="scientific">Uabimicrobium amorphum</name>
    <dbReference type="NCBI Taxonomy" id="2596890"/>
    <lineage>
        <taxon>Bacteria</taxon>
        <taxon>Pseudomonadati</taxon>
        <taxon>Planctomycetota</taxon>
        <taxon>Candidatus Uabimicrobiia</taxon>
        <taxon>Candidatus Uabimicrobiales</taxon>
        <taxon>Candidatus Uabimicrobiaceae</taxon>
        <taxon>Candidatus Uabimicrobium</taxon>
    </lineage>
</organism>
<evidence type="ECO:0000256" key="1">
    <source>
        <dbReference type="SAM" id="Phobius"/>
    </source>
</evidence>
<evidence type="ECO:0000259" key="2">
    <source>
        <dbReference type="PROSITE" id="PS50006"/>
    </source>
</evidence>
<dbReference type="SUPFAM" id="SSF49879">
    <property type="entry name" value="SMAD/FHA domain"/>
    <property type="match status" value="2"/>
</dbReference>
<dbReference type="OrthoDB" id="273653at2"/>
<proteinExistence type="predicted"/>
<evidence type="ECO:0000313" key="3">
    <source>
        <dbReference type="EMBL" id="BBM85234.1"/>
    </source>
</evidence>
<dbReference type="InterPro" id="IPR000253">
    <property type="entry name" value="FHA_dom"/>
</dbReference>
<dbReference type="RefSeq" id="WP_151969348.1">
    <property type="nucleotide sequence ID" value="NZ_AP019860.1"/>
</dbReference>
<dbReference type="CDD" id="cd00060">
    <property type="entry name" value="FHA"/>
    <property type="match status" value="2"/>
</dbReference>
<evidence type="ECO:0000313" key="4">
    <source>
        <dbReference type="Proteomes" id="UP000326354"/>
    </source>
</evidence>
<feature type="domain" description="FHA" evidence="2">
    <location>
        <begin position="135"/>
        <end position="187"/>
    </location>
</feature>
<dbReference type="KEGG" id="uam:UABAM_03597"/>
<dbReference type="EMBL" id="AP019860">
    <property type="protein sequence ID" value="BBM85234.1"/>
    <property type="molecule type" value="Genomic_DNA"/>
</dbReference>
<accession>A0A5S9F568</accession>
<reference evidence="3 4" key="1">
    <citation type="submission" date="2019-08" db="EMBL/GenBank/DDBJ databases">
        <title>Complete genome sequence of Candidatus Uab amorphum.</title>
        <authorList>
            <person name="Shiratori T."/>
            <person name="Suzuki S."/>
            <person name="Kakizawa Y."/>
            <person name="Ishida K."/>
        </authorList>
    </citation>
    <scope>NUCLEOTIDE SEQUENCE [LARGE SCALE GENOMIC DNA]</scope>
    <source>
        <strain evidence="3 4">SRT547</strain>
    </source>
</reference>
<dbReference type="InterPro" id="IPR008984">
    <property type="entry name" value="SMAD_FHA_dom_sf"/>
</dbReference>
<feature type="domain" description="FHA" evidence="2">
    <location>
        <begin position="23"/>
        <end position="75"/>
    </location>
</feature>
<dbReference type="PROSITE" id="PS50006">
    <property type="entry name" value="FHA_DOMAIN"/>
    <property type="match status" value="2"/>
</dbReference>
<feature type="transmembrane region" description="Helical" evidence="1">
    <location>
        <begin position="323"/>
        <end position="340"/>
    </location>
</feature>
<dbReference type="Proteomes" id="UP000326354">
    <property type="component" value="Chromosome"/>
</dbReference>
<dbReference type="InterPro" id="IPR050923">
    <property type="entry name" value="Cell_Proc_Reg/RNA_Proc"/>
</dbReference>
<keyword evidence="1" id="KW-1133">Transmembrane helix</keyword>
<sequence length="560" mass="62745">MIVFRILSGGKEGKIIKSDLDVIYAGRKPECILQLDPYQDLSVHGQHAKIFKSSGHYYLEDLNSKNGTFVNEQPIKAPIQLKQGIVFRLGGDGPEIEVYDCKIEKEDDASSKIDNTFLLKRLDTDTVFNFDKTSVRLGRQPDCELALDPLKNREVSGYHALICCRDDGYYLEDLQSANGTFLNGVICKNSKLKNLDIVQLGKEGPKFQFLYQGSSSLETVTENDTVEVSNPVVAPEEQTPLPLDIVTEPVIEEEAETVIGKEEAPQAKTVKPVAKKKIRKTKQNVDFVAQVKDVSKKYLQQIRDNKNYKKIATYVRNHQKESIVIGVVCVVALVMLFSVFSRNVYDKTSLFETYNETIVPIYSRYLVRVNGKTIRGQMYSTGVLYNNNGKTNVIALHDSIFPWKKKSQDKVEELIHVIAIWPSHTPLFDKSLGYHTLDFTYSYNNDHTRIGGKKIGGVTVDKDGMTCKIVIDSIVPFSLPKKDVLINPQKNNEEEQVFSIYTSPENGIDGNGTLSKVVTMGKAKGPNLVISCKSQGAPIFNTYGEIIGVYLDSNLVPINY</sequence>
<dbReference type="Pfam" id="PF00498">
    <property type="entry name" value="FHA"/>
    <property type="match status" value="2"/>
</dbReference>